<reference evidence="2 3" key="1">
    <citation type="journal article" date="2020" name="Mol. Biol. Evol.">
        <title>Distinct Expression and Methylation Patterns for Genes with Different Fates following a Single Whole-Genome Duplication in Flowering Plants.</title>
        <authorList>
            <person name="Shi T."/>
            <person name="Rahmani R.S."/>
            <person name="Gugger P.F."/>
            <person name="Wang M."/>
            <person name="Li H."/>
            <person name="Zhang Y."/>
            <person name="Li Z."/>
            <person name="Wang Q."/>
            <person name="Van de Peer Y."/>
            <person name="Marchal K."/>
            <person name="Chen J."/>
        </authorList>
    </citation>
    <scope>NUCLEOTIDE SEQUENCE [LARGE SCALE GENOMIC DNA]</scope>
    <source>
        <tissue evidence="2">Leaf</tissue>
    </source>
</reference>
<dbReference type="Proteomes" id="UP000607653">
    <property type="component" value="Unassembled WGS sequence"/>
</dbReference>
<dbReference type="EMBL" id="DUZY01000005">
    <property type="protein sequence ID" value="DAD40648.1"/>
    <property type="molecule type" value="Genomic_DNA"/>
</dbReference>
<keyword evidence="3" id="KW-1185">Reference proteome</keyword>
<accession>A0A822ZG91</accession>
<proteinExistence type="predicted"/>
<feature type="region of interest" description="Disordered" evidence="1">
    <location>
        <begin position="1"/>
        <end position="35"/>
    </location>
</feature>
<dbReference type="AlphaFoldDB" id="A0A822ZG91"/>
<evidence type="ECO:0000313" key="3">
    <source>
        <dbReference type="Proteomes" id="UP000607653"/>
    </source>
</evidence>
<sequence length="73" mass="8238">MSADMPHVEPRITAAREKGDGVHETSSADKQRSKSDVIMGNLEMNRYETQNCYQRQLSNPLPLNTYPTSLSQL</sequence>
<evidence type="ECO:0000256" key="1">
    <source>
        <dbReference type="SAM" id="MobiDB-lite"/>
    </source>
</evidence>
<evidence type="ECO:0000313" key="2">
    <source>
        <dbReference type="EMBL" id="DAD40648.1"/>
    </source>
</evidence>
<comment type="caution">
    <text evidence="2">The sequence shown here is derived from an EMBL/GenBank/DDBJ whole genome shotgun (WGS) entry which is preliminary data.</text>
</comment>
<name>A0A822ZG91_NELNU</name>
<protein>
    <submittedName>
        <fullName evidence="2">Uncharacterized protein</fullName>
    </submittedName>
</protein>
<organism evidence="2 3">
    <name type="scientific">Nelumbo nucifera</name>
    <name type="common">Sacred lotus</name>
    <dbReference type="NCBI Taxonomy" id="4432"/>
    <lineage>
        <taxon>Eukaryota</taxon>
        <taxon>Viridiplantae</taxon>
        <taxon>Streptophyta</taxon>
        <taxon>Embryophyta</taxon>
        <taxon>Tracheophyta</taxon>
        <taxon>Spermatophyta</taxon>
        <taxon>Magnoliopsida</taxon>
        <taxon>Proteales</taxon>
        <taxon>Nelumbonaceae</taxon>
        <taxon>Nelumbo</taxon>
    </lineage>
</organism>
<gene>
    <name evidence="2" type="ORF">HUJ06_014971</name>
</gene>